<evidence type="ECO:0000256" key="6">
    <source>
        <dbReference type="PROSITE-ProRule" id="PRU00221"/>
    </source>
</evidence>
<dbReference type="InterPro" id="IPR015943">
    <property type="entry name" value="WD40/YVTN_repeat-like_dom_sf"/>
</dbReference>
<gene>
    <name evidence="8" type="ORF">Cboi02_000418800</name>
</gene>
<dbReference type="Pfam" id="PF00400">
    <property type="entry name" value="WD40"/>
    <property type="match status" value="3"/>
</dbReference>
<evidence type="ECO:0000259" key="7">
    <source>
        <dbReference type="Pfam" id="PF09384"/>
    </source>
</evidence>
<keyword evidence="5" id="KW-0539">Nucleus</keyword>
<dbReference type="SUPFAM" id="SSF50978">
    <property type="entry name" value="WD40 repeat-like"/>
    <property type="match status" value="1"/>
</dbReference>
<evidence type="ECO:0000313" key="8">
    <source>
        <dbReference type="EMBL" id="GME73813.1"/>
    </source>
</evidence>
<name>A0A9W6WJD2_CANBO</name>
<evidence type="ECO:0000256" key="1">
    <source>
        <dbReference type="ARBA" id="ARBA00004604"/>
    </source>
</evidence>
<feature type="domain" description="U3 small nucleolar RNA-associated protein 15 C-terminal" evidence="7">
    <location>
        <begin position="348"/>
        <end position="496"/>
    </location>
</feature>
<dbReference type="Pfam" id="PF09384">
    <property type="entry name" value="UTP15_C"/>
    <property type="match status" value="1"/>
</dbReference>
<dbReference type="AlphaFoldDB" id="A0A9W6WJD2"/>
<reference evidence="8" key="1">
    <citation type="submission" date="2023-04" db="EMBL/GenBank/DDBJ databases">
        <title>Candida boidinii NBRC 10035.</title>
        <authorList>
            <person name="Ichikawa N."/>
            <person name="Sato H."/>
            <person name="Tonouchi N."/>
        </authorList>
    </citation>
    <scope>NUCLEOTIDE SEQUENCE</scope>
    <source>
        <strain evidence="8">NBRC 10035</strain>
    </source>
</reference>
<evidence type="ECO:0000256" key="4">
    <source>
        <dbReference type="ARBA" id="ARBA00022737"/>
    </source>
</evidence>
<dbReference type="InterPro" id="IPR018983">
    <property type="entry name" value="U3_snoRNA-assocProt_15_C"/>
</dbReference>
<dbReference type="FunFam" id="2.130.10.10:FF:000551">
    <property type="entry name" value="UTP15p Nucleolar protein"/>
    <property type="match status" value="1"/>
</dbReference>
<protein>
    <submittedName>
        <fullName evidence="8">Unnamed protein product</fullName>
    </submittedName>
</protein>
<dbReference type="GO" id="GO:0006364">
    <property type="term" value="P:rRNA processing"/>
    <property type="evidence" value="ECO:0007669"/>
    <property type="project" value="UniProtKB-KW"/>
</dbReference>
<dbReference type="GO" id="GO:0005730">
    <property type="term" value="C:nucleolus"/>
    <property type="evidence" value="ECO:0007669"/>
    <property type="project" value="UniProtKB-SubCell"/>
</dbReference>
<evidence type="ECO:0000313" key="9">
    <source>
        <dbReference type="Proteomes" id="UP001165120"/>
    </source>
</evidence>
<comment type="subcellular location">
    <subcellularLocation>
        <location evidence="1">Nucleus</location>
        <location evidence="1">Nucleolus</location>
    </subcellularLocation>
</comment>
<dbReference type="GO" id="GO:0045943">
    <property type="term" value="P:positive regulation of transcription by RNA polymerase I"/>
    <property type="evidence" value="ECO:0007669"/>
    <property type="project" value="TreeGrafter"/>
</dbReference>
<dbReference type="SMART" id="SM00320">
    <property type="entry name" value="WD40"/>
    <property type="match status" value="7"/>
</dbReference>
<comment type="caution">
    <text evidence="8">The sequence shown here is derived from an EMBL/GenBank/DDBJ whole genome shotgun (WGS) entry which is preliminary data.</text>
</comment>
<keyword evidence="4" id="KW-0677">Repeat</keyword>
<proteinExistence type="predicted"/>
<evidence type="ECO:0000256" key="5">
    <source>
        <dbReference type="ARBA" id="ARBA00023242"/>
    </source>
</evidence>
<feature type="repeat" description="WD" evidence="6">
    <location>
        <begin position="164"/>
        <end position="198"/>
    </location>
</feature>
<evidence type="ECO:0000256" key="3">
    <source>
        <dbReference type="ARBA" id="ARBA00022574"/>
    </source>
</evidence>
<dbReference type="Proteomes" id="UP001165120">
    <property type="component" value="Unassembled WGS sequence"/>
</dbReference>
<dbReference type="EMBL" id="BSXN01001615">
    <property type="protein sequence ID" value="GME73813.1"/>
    <property type="molecule type" value="Genomic_DNA"/>
</dbReference>
<keyword evidence="9" id="KW-1185">Reference proteome</keyword>
<keyword evidence="3 6" id="KW-0853">WD repeat</keyword>
<dbReference type="InterPro" id="IPR036322">
    <property type="entry name" value="WD40_repeat_dom_sf"/>
</dbReference>
<dbReference type="Gene3D" id="2.130.10.10">
    <property type="entry name" value="YVTN repeat-like/Quinoprotein amine dehydrogenase"/>
    <property type="match status" value="2"/>
</dbReference>
<organism evidence="8 9">
    <name type="scientific">Candida boidinii</name>
    <name type="common">Yeast</name>
    <dbReference type="NCBI Taxonomy" id="5477"/>
    <lineage>
        <taxon>Eukaryota</taxon>
        <taxon>Fungi</taxon>
        <taxon>Dikarya</taxon>
        <taxon>Ascomycota</taxon>
        <taxon>Saccharomycotina</taxon>
        <taxon>Pichiomycetes</taxon>
        <taxon>Pichiales</taxon>
        <taxon>Pichiaceae</taxon>
        <taxon>Ogataea</taxon>
        <taxon>Ogataea/Candida clade</taxon>
    </lineage>
</organism>
<dbReference type="PANTHER" id="PTHR19924:SF26">
    <property type="entry name" value="U3 SMALL NUCLEOLAR RNA-ASSOCIATED PROTEIN 15 HOMOLOG"/>
    <property type="match status" value="1"/>
</dbReference>
<evidence type="ECO:0000256" key="2">
    <source>
        <dbReference type="ARBA" id="ARBA00022552"/>
    </source>
</evidence>
<dbReference type="PROSITE" id="PS50082">
    <property type="entry name" value="WD_REPEATS_2"/>
    <property type="match status" value="1"/>
</dbReference>
<dbReference type="InterPro" id="IPR001680">
    <property type="entry name" value="WD40_rpt"/>
</dbReference>
<dbReference type="PANTHER" id="PTHR19924">
    <property type="entry name" value="UTP15 U3 SMALL NUCLEOLAR RNA-ASSOCIATED PROTEIN 15 FAMILY MEMBER"/>
    <property type="match status" value="1"/>
</dbReference>
<accession>A0A9W6WJD2</accession>
<sequence>MSATRERLTQVRNPTLPAQTTPEQRYWRGFTNSQLVKEHNAVTHINFDPNSPHDFAVTSSTRIQIFSSKTRKVSKTISRFKDSVYSGEFRHDGKLIVGGDASGLVQIFDALHPRTLLVSFNASTYPVHVTKFHPSNTTQLLTASDDRKVRLYDISNTAKPLLTLNDHEDYIRTASFIPGSNLIVTGCYDYNIRLFDTRVSGSQAILKLNQADPVEDLLSLNPTQLVSCGGNTIKTWDLTAAKQVRSLSNFSKTVTCLYNANERGILAGSVDGHVKVFDSLSTNWEVKFGWKFGSGVLSCAVSPNHKHLVVGLNSGLLAIRTRKTEPKVKQGVKQQKSHAFEKMMRGGDYHGEYEHRIIEDDRSTASQKKLKQFEKDINSFRWADALDNALISGMSKELTITALEGLKTRGKVRVALLGRDENTLEPLLTWCLRNIDDVRTINTVADYLAVTLEMYSEIIESSSILQELIYGIKRRLDIEIKKAEEAQKITGMLELLSV</sequence>
<keyword evidence="2" id="KW-0698">rRNA processing</keyword>